<name>W9RG43_9ROSA</name>
<organism evidence="1 2">
    <name type="scientific">Morus notabilis</name>
    <dbReference type="NCBI Taxonomy" id="981085"/>
    <lineage>
        <taxon>Eukaryota</taxon>
        <taxon>Viridiplantae</taxon>
        <taxon>Streptophyta</taxon>
        <taxon>Embryophyta</taxon>
        <taxon>Tracheophyta</taxon>
        <taxon>Spermatophyta</taxon>
        <taxon>Magnoliopsida</taxon>
        <taxon>eudicotyledons</taxon>
        <taxon>Gunneridae</taxon>
        <taxon>Pentapetalae</taxon>
        <taxon>rosids</taxon>
        <taxon>fabids</taxon>
        <taxon>Rosales</taxon>
        <taxon>Moraceae</taxon>
        <taxon>Moreae</taxon>
        <taxon>Morus</taxon>
    </lineage>
</organism>
<protein>
    <submittedName>
        <fullName evidence="1">Uncharacterized protein</fullName>
    </submittedName>
</protein>
<keyword evidence="2" id="KW-1185">Reference proteome</keyword>
<evidence type="ECO:0000313" key="1">
    <source>
        <dbReference type="EMBL" id="EXB89252.1"/>
    </source>
</evidence>
<proteinExistence type="predicted"/>
<sequence length="79" mass="8711">MVDGTRLRVMDETIKQLQDSTSMHASALGSLQSTVEDFRTVGHEQQHTINELANKMAAMDGKLEQVLRLVQATITQQAG</sequence>
<dbReference type="Proteomes" id="UP000030645">
    <property type="component" value="Unassembled WGS sequence"/>
</dbReference>
<reference evidence="2" key="1">
    <citation type="submission" date="2013-01" db="EMBL/GenBank/DDBJ databases">
        <title>Draft Genome Sequence of a Mulberry Tree, Morus notabilis C.K. Schneid.</title>
        <authorList>
            <person name="He N."/>
            <person name="Zhao S."/>
        </authorList>
    </citation>
    <scope>NUCLEOTIDE SEQUENCE</scope>
</reference>
<dbReference type="AlphaFoldDB" id="W9RG43"/>
<accession>W9RG43</accession>
<evidence type="ECO:0000313" key="2">
    <source>
        <dbReference type="Proteomes" id="UP000030645"/>
    </source>
</evidence>
<gene>
    <name evidence="1" type="ORF">L484_006806</name>
</gene>
<dbReference type="EMBL" id="KE345004">
    <property type="protein sequence ID" value="EXB89252.1"/>
    <property type="molecule type" value="Genomic_DNA"/>
</dbReference>